<evidence type="ECO:0000313" key="2">
    <source>
        <dbReference type="Proteomes" id="UP000634529"/>
    </source>
</evidence>
<dbReference type="EMBL" id="JACYTN010000014">
    <property type="protein sequence ID" value="MBD8499737.1"/>
    <property type="molecule type" value="Genomic_DNA"/>
</dbReference>
<gene>
    <name evidence="1" type="ORF">IFO66_15695</name>
</gene>
<proteinExistence type="predicted"/>
<name>A0ABR9B0F3_9BACL</name>
<accession>A0ABR9B0F3</accession>
<dbReference type="InterPro" id="IPR011044">
    <property type="entry name" value="Quino_amine_DH_bsu"/>
</dbReference>
<dbReference type="InterPro" id="IPR015943">
    <property type="entry name" value="WD40/YVTN_repeat-like_dom_sf"/>
</dbReference>
<evidence type="ECO:0000313" key="1">
    <source>
        <dbReference type="EMBL" id="MBD8499737.1"/>
    </source>
</evidence>
<dbReference type="Proteomes" id="UP000634529">
    <property type="component" value="Unassembled WGS sequence"/>
</dbReference>
<dbReference type="Gene3D" id="2.130.10.10">
    <property type="entry name" value="YVTN repeat-like/Quinoprotein amine dehydrogenase"/>
    <property type="match status" value="1"/>
</dbReference>
<dbReference type="SUPFAM" id="SSF50969">
    <property type="entry name" value="YVTN repeat-like/Quinoprotein amine dehydrogenase"/>
    <property type="match status" value="1"/>
</dbReference>
<organism evidence="1 2">
    <name type="scientific">Paenibacillus arenosi</name>
    <dbReference type="NCBI Taxonomy" id="2774142"/>
    <lineage>
        <taxon>Bacteria</taxon>
        <taxon>Bacillati</taxon>
        <taxon>Bacillota</taxon>
        <taxon>Bacilli</taxon>
        <taxon>Bacillales</taxon>
        <taxon>Paenibacillaceae</taxon>
        <taxon>Paenibacillus</taxon>
    </lineage>
</organism>
<keyword evidence="2" id="KW-1185">Reference proteome</keyword>
<sequence>MDWLHREIAENWRREGKRYAAAVNEFVRIGMESEWKQEQEEPEQDKRYSFAQSIIEMIRAANEVGEVERLREELPPASWPITPAYENKTQAVKPVAFLQDGSLVIHTGGHSNDRKLYLVYEQTISEIQDLQQIGCSPDGNYFALVNKQGIRIVHGLTRNKIEGEVEITATSWEYIQNSIKKAVPELESLANLEHPEAGLDEVIPFHDGKSVLLVSHYGIYVIENDEAQLLHPDLSQLIKDEIEDTTIDMAHGSVSPDGRWIAYGSQCSEHLLKDTSHGTVYEFAPESSYPHYALFSRDSYDVWYNACHFYNGMTMRVSISEAEKQATTAETVEWPLMNDEMRVYAGAALKDSYIFGDAYGYLRCIDRDGQEVWRYFVGSTISGITVSRDEERLAVGTYAGMLHLIDLKSGCKSEYSIGTAAILETERWILWQNEEPLRW</sequence>
<dbReference type="RefSeq" id="WP_192026073.1">
    <property type="nucleotide sequence ID" value="NZ_JACYTN010000014.1"/>
</dbReference>
<comment type="caution">
    <text evidence="1">The sequence shown here is derived from an EMBL/GenBank/DDBJ whole genome shotgun (WGS) entry which is preliminary data.</text>
</comment>
<reference evidence="1 2" key="1">
    <citation type="submission" date="2020-09" db="EMBL/GenBank/DDBJ databases">
        <title>Paenibacillus sp. CAU 1523 isolated from sand of Haeundae Beach.</title>
        <authorList>
            <person name="Kim W."/>
        </authorList>
    </citation>
    <scope>NUCLEOTIDE SEQUENCE [LARGE SCALE GENOMIC DNA]</scope>
    <source>
        <strain evidence="1 2">CAU 1523</strain>
    </source>
</reference>
<protein>
    <submittedName>
        <fullName evidence="1">Uncharacterized protein</fullName>
    </submittedName>
</protein>